<dbReference type="SUPFAM" id="SSF50969">
    <property type="entry name" value="YVTN repeat-like/Quinoprotein amine dehydrogenase"/>
    <property type="match status" value="1"/>
</dbReference>
<reference evidence="3 4" key="1">
    <citation type="submission" date="2024-01" db="EMBL/GenBank/DDBJ databases">
        <title>Comparative genomics of Cryptococcus and Kwoniella reveals pathogenesis evolution and contrasting modes of karyotype evolution via chromosome fusion or intercentromeric recombination.</title>
        <authorList>
            <person name="Coelho M.A."/>
            <person name="David-Palma M."/>
            <person name="Shea T."/>
            <person name="Bowers K."/>
            <person name="McGinley-Smith S."/>
            <person name="Mohammad A.W."/>
            <person name="Gnirke A."/>
            <person name="Yurkov A.M."/>
            <person name="Nowrousian M."/>
            <person name="Sun S."/>
            <person name="Cuomo C.A."/>
            <person name="Heitman J."/>
        </authorList>
    </citation>
    <scope>NUCLEOTIDE SEQUENCE [LARGE SCALE GENOMIC DNA]</scope>
    <source>
        <strain evidence="3">CBS 11374</strain>
    </source>
</reference>
<dbReference type="InterPro" id="IPR001680">
    <property type="entry name" value="WD40_rpt"/>
</dbReference>
<gene>
    <name evidence="3" type="ORF">IL334_003933</name>
</gene>
<dbReference type="InterPro" id="IPR015505">
    <property type="entry name" value="Coronin"/>
</dbReference>
<name>A0ABZ1CYY5_9TREE</name>
<comment type="similarity">
    <text evidence="1">Belongs to the WD repeat coronin family.</text>
</comment>
<dbReference type="InterPro" id="IPR027417">
    <property type="entry name" value="P-loop_NTPase"/>
</dbReference>
<feature type="region of interest" description="Disordered" evidence="2">
    <location>
        <begin position="1340"/>
        <end position="1362"/>
    </location>
</feature>
<dbReference type="InterPro" id="IPR011044">
    <property type="entry name" value="Quino_amine_DH_bsu"/>
</dbReference>
<feature type="region of interest" description="Disordered" evidence="2">
    <location>
        <begin position="1"/>
        <end position="20"/>
    </location>
</feature>
<dbReference type="Proteomes" id="UP001329825">
    <property type="component" value="Chromosome 5"/>
</dbReference>
<dbReference type="SUPFAM" id="SSF69322">
    <property type="entry name" value="Tricorn protease domain 2"/>
    <property type="match status" value="1"/>
</dbReference>
<dbReference type="GeneID" id="87956064"/>
<dbReference type="InterPro" id="IPR015943">
    <property type="entry name" value="WD40/YVTN_repeat-like_dom_sf"/>
</dbReference>
<evidence type="ECO:0000256" key="2">
    <source>
        <dbReference type="SAM" id="MobiDB-lite"/>
    </source>
</evidence>
<sequence length="1362" mass="148836">MAPSRFGASKYRNSLPHIPPREEFYRSQLPPFSASQSNSSTTTTFSSEIKTNREWIVILTANGDLSYRGYTGDAGVEKVGKGGGVGDWDLSRLEDNVIAVGGLDGSIGVYSLPVLSSTPSPLTVLHTIPPTSQSPITNLILHPTTPNIVLASTLTNPLAIYDVSSPSTSPLITLNASEPKGLWSIAWSSNGRLIGVIGKSGILSIYDPRLSKDPIKTKNLSFSMQALKPSKITWVGQDIFLTSYSKPRNRQYSLLIITKDGIETKFTETLDTSPGILIPLVDEERKIVYMAGRGDMFLRQIELSGPIGYQETPHPLPFPLSSGSMALKNQTELDVMNAEIARVILPVVDKDGDALLPLGIRVPRRQLIDYHEDLYPDVQGTVPEQNAEQWFRGDDQSPLSVTLDPARRNTWEGRIEEYKKQRGNLSIPSATSVMAPEVTVRSSVAASAVTANSGSAETASNTTPPSNVTLDSSVAKDAISKSSSPSSTESKPKITINPKLPLLQDNETYSSTSYKSRIVADYLAVEFEKHKGSDEKGPLMVGLQGPQGCGKTTLCSGFVEYLKNEKSLKAAVLSLDDLYKTHEGLKTVATQHPKNALLAGRGPPGTHDTELAKSVIGQVMHINDSTGESVKLPVFDKSLCGGEGDRSQDTVSVSGPIDVFILEGWSMGFAPLSKTSLETAYSNPVPASPATSDTYFTKHPLSSLQTVNEYLSSFSEALYSNFKAFVQVEPLSYDYVFDWRLQQERAMKEKNGGKGMTDEQVHKFVERYMPGYELWKEGIWNQGTGWAGRGLKLVFGSEREVLNVSQPRSSETTSTKVDEKEEKEKKEEKVKESEKGDIQLVKVDKIAEEKVIQTGEKDLAVKVEIPPKSEVSPFPPPALSSTTSSKEFSQPTKEATPPAKERYNPNWSRKFLAGKAPLIPTYDSLPALSSLHQDSKTLKANARVAFFPIQGTGGRLNVHPLSKKGRLSVGGEGYLTGGVEISDFDVELGGDRVAVAGEDGVVRLWNVGEQGVQGVGPEPEQVLKGKGIDKITQIAFHSTAENLLVGLTNDFGQSSIRFWDLAIGEEASVVAIPVQGVFNFTFSPDGERVAIAAKDNRILVLDPRNPSKLISGKAYDSPRSFQTAWIDRSHLVTIGFSRGSQRKINLYHLPSAGDIETLYSITIDVSPSVLFPAYDPDTSILYVWGKGERVVQAYEVNLEHKEPISKLPSYTAGSPQLGLVFLPKRTVDVKKVEIAKCLRLTAKTMEVVSFSIPRNKPEFFQDDIYVPTLDVESYANTAQEWLNGQNKAVPTVELRPEGMEALSQAPKIDSAAKKKFVPAANVMSEEEKKKQEMDALFAKAKMDESSDEEIEQKGLAAPDDDW</sequence>
<feature type="region of interest" description="Disordered" evidence="2">
    <location>
        <begin position="804"/>
        <end position="834"/>
    </location>
</feature>
<protein>
    <recommendedName>
        <fullName evidence="5">Actin cross-linking</fullName>
    </recommendedName>
</protein>
<dbReference type="RefSeq" id="XP_062791708.1">
    <property type="nucleotide sequence ID" value="XM_062935657.1"/>
</dbReference>
<dbReference type="EMBL" id="CP141885">
    <property type="protein sequence ID" value="WRT66968.1"/>
    <property type="molecule type" value="Genomic_DNA"/>
</dbReference>
<feature type="compositionally biased region" description="Polar residues" evidence="2">
    <location>
        <begin position="879"/>
        <end position="893"/>
    </location>
</feature>
<dbReference type="Pfam" id="PF16300">
    <property type="entry name" value="WD40_4"/>
    <property type="match status" value="2"/>
</dbReference>
<evidence type="ECO:0000313" key="3">
    <source>
        <dbReference type="EMBL" id="WRT66968.1"/>
    </source>
</evidence>
<feature type="compositionally biased region" description="Low complexity" evidence="2">
    <location>
        <begin position="480"/>
        <end position="495"/>
    </location>
</feature>
<dbReference type="SMART" id="SM00320">
    <property type="entry name" value="WD40"/>
    <property type="match status" value="6"/>
</dbReference>
<evidence type="ECO:0008006" key="5">
    <source>
        <dbReference type="Google" id="ProtNLM"/>
    </source>
</evidence>
<feature type="region of interest" description="Disordered" evidence="2">
    <location>
        <begin position="476"/>
        <end position="499"/>
    </location>
</feature>
<dbReference type="PANTHER" id="PTHR10856:SF20">
    <property type="entry name" value="CORONIN-7"/>
    <property type="match status" value="1"/>
</dbReference>
<proteinExistence type="inferred from homology"/>
<feature type="region of interest" description="Disordered" evidence="2">
    <location>
        <begin position="867"/>
        <end position="905"/>
    </location>
</feature>
<dbReference type="Gene3D" id="2.130.10.10">
    <property type="entry name" value="YVTN repeat-like/Quinoprotein amine dehydrogenase"/>
    <property type="match status" value="2"/>
</dbReference>
<accession>A0ABZ1CYY5</accession>
<evidence type="ECO:0000313" key="4">
    <source>
        <dbReference type="Proteomes" id="UP001329825"/>
    </source>
</evidence>
<dbReference type="SMART" id="SM01167">
    <property type="entry name" value="DUF1900"/>
    <property type="match status" value="2"/>
</dbReference>
<dbReference type="PANTHER" id="PTHR10856">
    <property type="entry name" value="CORONIN"/>
    <property type="match status" value="1"/>
</dbReference>
<dbReference type="Gene3D" id="3.40.50.300">
    <property type="entry name" value="P-loop containing nucleotide triphosphate hydrolases"/>
    <property type="match status" value="1"/>
</dbReference>
<dbReference type="SUPFAM" id="SSF52540">
    <property type="entry name" value="P-loop containing nucleoside triphosphate hydrolases"/>
    <property type="match status" value="1"/>
</dbReference>
<feature type="compositionally biased region" description="Basic and acidic residues" evidence="2">
    <location>
        <begin position="816"/>
        <end position="834"/>
    </location>
</feature>
<evidence type="ECO:0000256" key="1">
    <source>
        <dbReference type="ARBA" id="ARBA00009482"/>
    </source>
</evidence>
<keyword evidence="4" id="KW-1185">Reference proteome</keyword>
<organism evidence="3 4">
    <name type="scientific">Kwoniella shivajii</name>
    <dbReference type="NCBI Taxonomy" id="564305"/>
    <lineage>
        <taxon>Eukaryota</taxon>
        <taxon>Fungi</taxon>
        <taxon>Dikarya</taxon>
        <taxon>Basidiomycota</taxon>
        <taxon>Agaricomycotina</taxon>
        <taxon>Tremellomycetes</taxon>
        <taxon>Tremellales</taxon>
        <taxon>Cryptococcaceae</taxon>
        <taxon>Kwoniella</taxon>
    </lineage>
</organism>